<dbReference type="Proteomes" id="UP001240236">
    <property type="component" value="Unassembled WGS sequence"/>
</dbReference>
<keyword evidence="3" id="KW-0378">Hydrolase</keyword>
<keyword evidence="1" id="KW-0472">Membrane</keyword>
<feature type="transmembrane region" description="Helical" evidence="1">
    <location>
        <begin position="198"/>
        <end position="217"/>
    </location>
</feature>
<sequence length="239" mass="25856">MSLAGTWAVVRQAAARLVLPLALLYAALVGLGLLITRVLHDDWPLTLEDDVNRQLEQERGGTADAVSKVFSTLADTHTVIAITAVVALVLFLTSRNWREPAFMIGAVAAQSIIFVLTTLVIDRERPAVEHMDVSPPTSSFPSGHTSAAIALYVGLGLVMASRCVTRRGRWTWLALLVAVPLGVGLTRLYRGMHHPSDLFGSIVNAATVLFIMARAFLDKTVHWGREAAGAVRDRIAART</sequence>
<name>A0AAE4B1D1_9ACTN</name>
<evidence type="ECO:0000313" key="3">
    <source>
        <dbReference type="EMBL" id="MDQ0370502.1"/>
    </source>
</evidence>
<dbReference type="CDD" id="cd03392">
    <property type="entry name" value="PAP2_like_2"/>
    <property type="match status" value="1"/>
</dbReference>
<dbReference type="AlphaFoldDB" id="A0AAE4B1D1"/>
<feature type="transmembrane region" description="Helical" evidence="1">
    <location>
        <begin position="172"/>
        <end position="192"/>
    </location>
</feature>
<dbReference type="GO" id="GO:0050380">
    <property type="term" value="F:undecaprenyl-diphosphatase activity"/>
    <property type="evidence" value="ECO:0007669"/>
    <property type="project" value="UniProtKB-EC"/>
</dbReference>
<evidence type="ECO:0000313" key="4">
    <source>
        <dbReference type="Proteomes" id="UP001240236"/>
    </source>
</evidence>
<dbReference type="EC" id="3.6.1.27" evidence="3"/>
<comment type="caution">
    <text evidence="3">The sequence shown here is derived from an EMBL/GenBank/DDBJ whole genome shotgun (WGS) entry which is preliminary data.</text>
</comment>
<dbReference type="EMBL" id="JAUSUZ010000001">
    <property type="protein sequence ID" value="MDQ0370502.1"/>
    <property type="molecule type" value="Genomic_DNA"/>
</dbReference>
<keyword evidence="4" id="KW-1185">Reference proteome</keyword>
<feature type="transmembrane region" description="Helical" evidence="1">
    <location>
        <begin position="76"/>
        <end position="94"/>
    </location>
</feature>
<dbReference type="SUPFAM" id="SSF48317">
    <property type="entry name" value="Acid phosphatase/Vanadium-dependent haloperoxidase"/>
    <property type="match status" value="1"/>
</dbReference>
<organism evidence="3 4">
    <name type="scientific">Catenuloplanes indicus</name>
    <dbReference type="NCBI Taxonomy" id="137267"/>
    <lineage>
        <taxon>Bacteria</taxon>
        <taxon>Bacillati</taxon>
        <taxon>Actinomycetota</taxon>
        <taxon>Actinomycetes</taxon>
        <taxon>Micromonosporales</taxon>
        <taxon>Micromonosporaceae</taxon>
        <taxon>Catenuloplanes</taxon>
    </lineage>
</organism>
<keyword evidence="1" id="KW-0812">Transmembrane</keyword>
<feature type="transmembrane region" description="Helical" evidence="1">
    <location>
        <begin position="17"/>
        <end position="39"/>
    </location>
</feature>
<gene>
    <name evidence="3" type="ORF">J2S42_007171</name>
</gene>
<dbReference type="InterPro" id="IPR036938">
    <property type="entry name" value="PAP2/HPO_sf"/>
</dbReference>
<dbReference type="RefSeq" id="WP_307246521.1">
    <property type="nucleotide sequence ID" value="NZ_JAUSUZ010000001.1"/>
</dbReference>
<evidence type="ECO:0000256" key="1">
    <source>
        <dbReference type="SAM" id="Phobius"/>
    </source>
</evidence>
<feature type="domain" description="Phosphatidic acid phosphatase type 2/haloperoxidase" evidence="2">
    <location>
        <begin position="99"/>
        <end position="213"/>
    </location>
</feature>
<accession>A0AAE4B1D1</accession>
<dbReference type="Gene3D" id="1.20.144.10">
    <property type="entry name" value="Phosphatidic acid phosphatase type 2/haloperoxidase"/>
    <property type="match status" value="1"/>
</dbReference>
<evidence type="ECO:0000259" key="2">
    <source>
        <dbReference type="SMART" id="SM00014"/>
    </source>
</evidence>
<feature type="transmembrane region" description="Helical" evidence="1">
    <location>
        <begin position="101"/>
        <end position="121"/>
    </location>
</feature>
<dbReference type="SMART" id="SM00014">
    <property type="entry name" value="acidPPc"/>
    <property type="match status" value="1"/>
</dbReference>
<protein>
    <submittedName>
        <fullName evidence="3">Undecaprenyl-diphosphatase</fullName>
        <ecNumber evidence="3">3.6.1.27</ecNumber>
    </submittedName>
</protein>
<keyword evidence="1" id="KW-1133">Transmembrane helix</keyword>
<dbReference type="InterPro" id="IPR000326">
    <property type="entry name" value="PAP2/HPO"/>
</dbReference>
<dbReference type="Pfam" id="PF01569">
    <property type="entry name" value="PAP2"/>
    <property type="match status" value="1"/>
</dbReference>
<feature type="transmembrane region" description="Helical" evidence="1">
    <location>
        <begin position="141"/>
        <end position="160"/>
    </location>
</feature>
<proteinExistence type="predicted"/>
<reference evidence="3 4" key="1">
    <citation type="submission" date="2023-07" db="EMBL/GenBank/DDBJ databases">
        <title>Sequencing the genomes of 1000 actinobacteria strains.</title>
        <authorList>
            <person name="Klenk H.-P."/>
        </authorList>
    </citation>
    <scope>NUCLEOTIDE SEQUENCE [LARGE SCALE GENOMIC DNA]</scope>
    <source>
        <strain evidence="3 4">DSM 44709</strain>
    </source>
</reference>